<dbReference type="PANTHER" id="PTHR30537:SF5">
    <property type="entry name" value="HTH-TYPE TRANSCRIPTIONAL ACTIVATOR TTDR-RELATED"/>
    <property type="match status" value="1"/>
</dbReference>
<keyword evidence="3" id="KW-0238">DNA-binding</keyword>
<accession>A0A545UIW6</accession>
<evidence type="ECO:0000256" key="2">
    <source>
        <dbReference type="ARBA" id="ARBA00023015"/>
    </source>
</evidence>
<dbReference type="GO" id="GO:0003677">
    <property type="term" value="F:DNA binding"/>
    <property type="evidence" value="ECO:0007669"/>
    <property type="project" value="UniProtKB-KW"/>
</dbReference>
<sequence length="306" mass="34670">MNQFEDMQTFVRIVEAGSITKAADQMDTVKSAVSRRLAELEKRLGVTLLTRTTRSQTLTDSGKSYYQQCLRVIDDVAEIESGIRNEHCALAGRIKIAAPLSFGLAHLSPALSKFNDIHPDIYFDVDFNDRKVDLIEEGFDLALRISKLEDSTLIAKKITKVYGVLCASPAYLERYGKPEHPRDLLDGHVKLNYRNTSDTWNFYDSNKEKIAIKVPSIISANNGDFLCQNAIEGRGLIVTPDFICYKAVKNKQLIPLLCDYIFDNEISAYAVYPQTRHLSQRVRSLVDFLAQYFGEKPYWSITDVAH</sequence>
<dbReference type="AlphaFoldDB" id="A0A545UIW6"/>
<dbReference type="SUPFAM" id="SSF46785">
    <property type="entry name" value="Winged helix' DNA-binding domain"/>
    <property type="match status" value="1"/>
</dbReference>
<dbReference type="PANTHER" id="PTHR30537">
    <property type="entry name" value="HTH-TYPE TRANSCRIPTIONAL REGULATOR"/>
    <property type="match status" value="1"/>
</dbReference>
<name>A0A545UIW6_9GAMM</name>
<dbReference type="InterPro" id="IPR058163">
    <property type="entry name" value="LysR-type_TF_proteobact-type"/>
</dbReference>
<evidence type="ECO:0000256" key="4">
    <source>
        <dbReference type="ARBA" id="ARBA00023163"/>
    </source>
</evidence>
<keyword evidence="4" id="KW-0804">Transcription</keyword>
<dbReference type="InterPro" id="IPR005119">
    <property type="entry name" value="LysR_subst-bd"/>
</dbReference>
<dbReference type="SUPFAM" id="SSF53850">
    <property type="entry name" value="Periplasmic binding protein-like II"/>
    <property type="match status" value="1"/>
</dbReference>
<protein>
    <submittedName>
        <fullName evidence="6">LysR family transcriptional regulator</fullName>
    </submittedName>
</protein>
<dbReference type="Pfam" id="PF03466">
    <property type="entry name" value="LysR_substrate"/>
    <property type="match status" value="1"/>
</dbReference>
<dbReference type="InterPro" id="IPR036390">
    <property type="entry name" value="WH_DNA-bd_sf"/>
</dbReference>
<keyword evidence="7" id="KW-1185">Reference proteome</keyword>
<proteinExistence type="inferred from homology"/>
<reference evidence="6 7" key="1">
    <citation type="submission" date="2019-07" db="EMBL/GenBank/DDBJ databases">
        <title>Draft genome for Aliikangiella sp. M105.</title>
        <authorList>
            <person name="Wang G."/>
        </authorList>
    </citation>
    <scope>NUCLEOTIDE SEQUENCE [LARGE SCALE GENOMIC DNA]</scope>
    <source>
        <strain evidence="6 7">M105</strain>
    </source>
</reference>
<dbReference type="Gene3D" id="3.40.190.290">
    <property type="match status" value="1"/>
</dbReference>
<dbReference type="InterPro" id="IPR000847">
    <property type="entry name" value="LysR_HTH_N"/>
</dbReference>
<comment type="similarity">
    <text evidence="1">Belongs to the LysR transcriptional regulatory family.</text>
</comment>
<dbReference type="RefSeq" id="WP_142891437.1">
    <property type="nucleotide sequence ID" value="NZ_ML660160.1"/>
</dbReference>
<dbReference type="InterPro" id="IPR036388">
    <property type="entry name" value="WH-like_DNA-bd_sf"/>
</dbReference>
<gene>
    <name evidence="6" type="ORF">FLL46_00375</name>
</gene>
<evidence type="ECO:0000313" key="7">
    <source>
        <dbReference type="Proteomes" id="UP000315439"/>
    </source>
</evidence>
<dbReference type="OrthoDB" id="9815676at2"/>
<dbReference type="Pfam" id="PF00126">
    <property type="entry name" value="HTH_1"/>
    <property type="match status" value="1"/>
</dbReference>
<dbReference type="Gene3D" id="1.10.10.10">
    <property type="entry name" value="Winged helix-like DNA-binding domain superfamily/Winged helix DNA-binding domain"/>
    <property type="match status" value="1"/>
</dbReference>
<comment type="caution">
    <text evidence="6">The sequence shown here is derived from an EMBL/GenBank/DDBJ whole genome shotgun (WGS) entry which is preliminary data.</text>
</comment>
<dbReference type="CDD" id="cd08422">
    <property type="entry name" value="PBP2_CrgA_like"/>
    <property type="match status" value="1"/>
</dbReference>
<feature type="domain" description="HTH lysR-type" evidence="5">
    <location>
        <begin position="1"/>
        <end position="59"/>
    </location>
</feature>
<evidence type="ECO:0000313" key="6">
    <source>
        <dbReference type="EMBL" id="TQV89373.1"/>
    </source>
</evidence>
<evidence type="ECO:0000256" key="1">
    <source>
        <dbReference type="ARBA" id="ARBA00009437"/>
    </source>
</evidence>
<dbReference type="EMBL" id="VIKS01000001">
    <property type="protein sequence ID" value="TQV89373.1"/>
    <property type="molecule type" value="Genomic_DNA"/>
</dbReference>
<dbReference type="Proteomes" id="UP000315439">
    <property type="component" value="Unassembled WGS sequence"/>
</dbReference>
<evidence type="ECO:0000256" key="3">
    <source>
        <dbReference type="ARBA" id="ARBA00023125"/>
    </source>
</evidence>
<evidence type="ECO:0000259" key="5">
    <source>
        <dbReference type="PROSITE" id="PS50931"/>
    </source>
</evidence>
<dbReference type="PROSITE" id="PS50931">
    <property type="entry name" value="HTH_LYSR"/>
    <property type="match status" value="1"/>
</dbReference>
<keyword evidence="2" id="KW-0805">Transcription regulation</keyword>
<organism evidence="6 7">
    <name type="scientific">Aliikangiella coralliicola</name>
    <dbReference type="NCBI Taxonomy" id="2592383"/>
    <lineage>
        <taxon>Bacteria</taxon>
        <taxon>Pseudomonadati</taxon>
        <taxon>Pseudomonadota</taxon>
        <taxon>Gammaproteobacteria</taxon>
        <taxon>Oceanospirillales</taxon>
        <taxon>Pleioneaceae</taxon>
        <taxon>Aliikangiella</taxon>
    </lineage>
</organism>
<dbReference type="FunFam" id="1.10.10.10:FF:000001">
    <property type="entry name" value="LysR family transcriptional regulator"/>
    <property type="match status" value="1"/>
</dbReference>
<dbReference type="GO" id="GO:0003700">
    <property type="term" value="F:DNA-binding transcription factor activity"/>
    <property type="evidence" value="ECO:0007669"/>
    <property type="project" value="InterPro"/>
</dbReference>